<keyword evidence="2" id="KW-1185">Reference proteome</keyword>
<dbReference type="Proteomes" id="UP000054783">
    <property type="component" value="Unassembled WGS sequence"/>
</dbReference>
<evidence type="ECO:0000313" key="2">
    <source>
        <dbReference type="Proteomes" id="UP000054783"/>
    </source>
</evidence>
<comment type="caution">
    <text evidence="1">The sequence shown here is derived from an EMBL/GenBank/DDBJ whole genome shotgun (WGS) entry which is preliminary data.</text>
</comment>
<gene>
    <name evidence="1" type="ORF">T12_4110</name>
</gene>
<name>A0A0V0ZLB8_9BILA</name>
<protein>
    <submittedName>
        <fullName evidence="1">Uncharacterized protein</fullName>
    </submittedName>
</protein>
<dbReference type="EMBL" id="JYDQ01000144">
    <property type="protein sequence ID" value="KRY13221.1"/>
    <property type="molecule type" value="Genomic_DNA"/>
</dbReference>
<dbReference type="AlphaFoldDB" id="A0A0V0ZLB8"/>
<accession>A0A0V0ZLB8</accession>
<reference evidence="1 2" key="1">
    <citation type="submission" date="2015-01" db="EMBL/GenBank/DDBJ databases">
        <title>Evolution of Trichinella species and genotypes.</title>
        <authorList>
            <person name="Korhonen P.K."/>
            <person name="Edoardo P."/>
            <person name="Giuseppe L.R."/>
            <person name="Gasser R.B."/>
        </authorList>
    </citation>
    <scope>NUCLEOTIDE SEQUENCE [LARGE SCALE GENOMIC DNA]</scope>
    <source>
        <strain evidence="1">ISS2496</strain>
    </source>
</reference>
<organism evidence="1 2">
    <name type="scientific">Trichinella patagoniensis</name>
    <dbReference type="NCBI Taxonomy" id="990121"/>
    <lineage>
        <taxon>Eukaryota</taxon>
        <taxon>Metazoa</taxon>
        <taxon>Ecdysozoa</taxon>
        <taxon>Nematoda</taxon>
        <taxon>Enoplea</taxon>
        <taxon>Dorylaimia</taxon>
        <taxon>Trichinellida</taxon>
        <taxon>Trichinellidae</taxon>
        <taxon>Trichinella</taxon>
    </lineage>
</organism>
<proteinExistence type="predicted"/>
<evidence type="ECO:0000313" key="1">
    <source>
        <dbReference type="EMBL" id="KRY13221.1"/>
    </source>
</evidence>
<sequence>MEFLLLRGELISVNKLFTVRIDNNKHIIENSVIFDNSTVRKFSTGFSGHQTEAFGLFAVLRKTHLNDPVTGDIKTDQEMPNWEEEDELLLWKCIALHKPESAALLTDSKNQFTNILLSNSKTECADLTQLTFRSSLTSRRFPIMGKGGLRRLQNGKLFTKSKATMRKATTAEAGNNKLVGIEK</sequence>